<gene>
    <name evidence="2" type="ORF">GCM10011613_08110</name>
</gene>
<protein>
    <recommendedName>
        <fullName evidence="4">DUF2066 domain-containing protein</fullName>
    </recommendedName>
</protein>
<feature type="chain" id="PRO_5045473687" description="DUF2066 domain-containing protein" evidence="1">
    <location>
        <begin position="24"/>
        <end position="198"/>
    </location>
</feature>
<proteinExistence type="predicted"/>
<comment type="caution">
    <text evidence="2">The sequence shown here is derived from an EMBL/GenBank/DDBJ whole genome shotgun (WGS) entry which is preliminary data.</text>
</comment>
<name>A0ABQ3ATR3_9GAMM</name>
<reference evidence="3" key="1">
    <citation type="journal article" date="2019" name="Int. J. Syst. Evol. Microbiol.">
        <title>The Global Catalogue of Microorganisms (GCM) 10K type strain sequencing project: providing services to taxonomists for standard genome sequencing and annotation.</title>
        <authorList>
            <consortium name="The Broad Institute Genomics Platform"/>
            <consortium name="The Broad Institute Genome Sequencing Center for Infectious Disease"/>
            <person name="Wu L."/>
            <person name="Ma J."/>
        </authorList>
    </citation>
    <scope>NUCLEOTIDE SEQUENCE [LARGE SCALE GENOMIC DNA]</scope>
    <source>
        <strain evidence="3">KCTC 32239</strain>
    </source>
</reference>
<dbReference type="EMBL" id="BMYZ01000001">
    <property type="protein sequence ID" value="GGY66539.1"/>
    <property type="molecule type" value="Genomic_DNA"/>
</dbReference>
<evidence type="ECO:0000313" key="3">
    <source>
        <dbReference type="Proteomes" id="UP000619761"/>
    </source>
</evidence>
<evidence type="ECO:0008006" key="4">
    <source>
        <dbReference type="Google" id="ProtNLM"/>
    </source>
</evidence>
<dbReference type="RefSeq" id="WP_189416235.1">
    <property type="nucleotide sequence ID" value="NZ_BMYZ01000001.1"/>
</dbReference>
<evidence type="ECO:0000313" key="2">
    <source>
        <dbReference type="EMBL" id="GGY66539.1"/>
    </source>
</evidence>
<keyword evidence="3" id="KW-1185">Reference proteome</keyword>
<accession>A0ABQ3ATR3</accession>
<dbReference type="InterPro" id="IPR018642">
    <property type="entry name" value="DUF2066"/>
</dbReference>
<dbReference type="Proteomes" id="UP000619761">
    <property type="component" value="Unassembled WGS sequence"/>
</dbReference>
<dbReference type="Pfam" id="PF09839">
    <property type="entry name" value="DUF2066"/>
    <property type="match status" value="1"/>
</dbReference>
<keyword evidence="1" id="KW-0732">Signal</keyword>
<feature type="signal peptide" evidence="1">
    <location>
        <begin position="1"/>
        <end position="23"/>
    </location>
</feature>
<evidence type="ECO:0000256" key="1">
    <source>
        <dbReference type="SAM" id="SignalP"/>
    </source>
</evidence>
<sequence length="198" mass="21447">MARILLLVMSMFALSLGAGGAWAQLTVDAYRVEATVANQSEAERVAATKANLGEVITRVLGDSAALQHPLVRQAINDAPNYLAKFSYSSDKTIVLNYSPQAIQTLLQQAQLIAASASTAQGLTLYIVDVKDFSAFKQVQAYLKTVGVIRNANLVSVEKDVMQFSILLDGDEQLLKTTLAAGNKLQVVSDKPLSFRWQN</sequence>
<organism evidence="2 3">
    <name type="scientific">Cellvibrio zantedeschiae</name>
    <dbReference type="NCBI Taxonomy" id="1237077"/>
    <lineage>
        <taxon>Bacteria</taxon>
        <taxon>Pseudomonadati</taxon>
        <taxon>Pseudomonadota</taxon>
        <taxon>Gammaproteobacteria</taxon>
        <taxon>Cellvibrionales</taxon>
        <taxon>Cellvibrionaceae</taxon>
        <taxon>Cellvibrio</taxon>
    </lineage>
</organism>